<dbReference type="SUPFAM" id="SSF47090">
    <property type="entry name" value="PGBD-like"/>
    <property type="match status" value="1"/>
</dbReference>
<feature type="domain" description="NlpC/P60" evidence="5">
    <location>
        <begin position="69"/>
        <end position="185"/>
    </location>
</feature>
<gene>
    <name evidence="6" type="ORF">CR205_10580</name>
</gene>
<evidence type="ECO:0000313" key="7">
    <source>
        <dbReference type="Proteomes" id="UP000248066"/>
    </source>
</evidence>
<dbReference type="Proteomes" id="UP000248066">
    <property type="component" value="Unassembled WGS sequence"/>
</dbReference>
<dbReference type="InterPro" id="IPR051202">
    <property type="entry name" value="Peptidase_C40"/>
</dbReference>
<dbReference type="Gene3D" id="1.10.101.10">
    <property type="entry name" value="PGBD-like superfamily/PGBD"/>
    <property type="match status" value="1"/>
</dbReference>
<proteinExistence type="inferred from homology"/>
<dbReference type="InterPro" id="IPR000064">
    <property type="entry name" value="NLP_P60_dom"/>
</dbReference>
<evidence type="ECO:0000256" key="1">
    <source>
        <dbReference type="ARBA" id="ARBA00007074"/>
    </source>
</evidence>
<dbReference type="Pfam" id="PF00877">
    <property type="entry name" value="NLPC_P60"/>
    <property type="match status" value="1"/>
</dbReference>
<dbReference type="Pfam" id="PF01471">
    <property type="entry name" value="PG_binding_1"/>
    <property type="match status" value="1"/>
</dbReference>
<reference evidence="6 7" key="1">
    <citation type="submission" date="2017-10" db="EMBL/GenBank/DDBJ databases">
        <title>Bacillus sp. nov., a halophilic bacterium isolated from a Yangshapao Lake.</title>
        <authorList>
            <person name="Wang H."/>
        </authorList>
    </citation>
    <scope>NUCLEOTIDE SEQUENCE [LARGE SCALE GENOMIC DNA]</scope>
    <source>
        <strain evidence="6 7">YSP-3</strain>
    </source>
</reference>
<dbReference type="PROSITE" id="PS51935">
    <property type="entry name" value="NLPC_P60"/>
    <property type="match status" value="1"/>
</dbReference>
<dbReference type="PANTHER" id="PTHR47053">
    <property type="entry name" value="MUREIN DD-ENDOPEPTIDASE MEPH-RELATED"/>
    <property type="match status" value="1"/>
</dbReference>
<dbReference type="Gene3D" id="3.90.1720.10">
    <property type="entry name" value="endopeptidase domain like (from Nostoc punctiforme)"/>
    <property type="match status" value="1"/>
</dbReference>
<dbReference type="InterPro" id="IPR036366">
    <property type="entry name" value="PGBDSf"/>
</dbReference>
<dbReference type="GO" id="GO:0006508">
    <property type="term" value="P:proteolysis"/>
    <property type="evidence" value="ECO:0007669"/>
    <property type="project" value="UniProtKB-KW"/>
</dbReference>
<sequence>MQVALAEEGFSGGTQGIFGPKTLAAVQAYQLQNGISSPAGNFYVVAGPQTLSSLGLSSSSSPAVAGVSTGSASGVIGTAESYIGTPYQWGGTTSAGFDCSGFIQTVYAQHGKQLPRTVAQMWSATSPVSNPQPGDLVFFETRTGPSHAGIYVGNNEFIHAGASTGVTVSDMTSAYWSNAYLGARR</sequence>
<dbReference type="PANTHER" id="PTHR47053:SF1">
    <property type="entry name" value="MUREIN DD-ENDOPEPTIDASE MEPH-RELATED"/>
    <property type="match status" value="1"/>
</dbReference>
<dbReference type="OrthoDB" id="9813368at2"/>
<dbReference type="EMBL" id="PDOF01000001">
    <property type="protein sequence ID" value="PYZ99236.1"/>
    <property type="molecule type" value="Genomic_DNA"/>
</dbReference>
<name>A0A2W0HE67_9BACI</name>
<comment type="caution">
    <text evidence="6">The sequence shown here is derived from an EMBL/GenBank/DDBJ whole genome shotgun (WGS) entry which is preliminary data.</text>
</comment>
<dbReference type="InterPro" id="IPR036365">
    <property type="entry name" value="PGBD-like_sf"/>
</dbReference>
<comment type="similarity">
    <text evidence="1">Belongs to the peptidase C40 family.</text>
</comment>
<evidence type="ECO:0000256" key="4">
    <source>
        <dbReference type="ARBA" id="ARBA00022807"/>
    </source>
</evidence>
<organism evidence="6 7">
    <name type="scientific">Alteribacter lacisalsi</name>
    <dbReference type="NCBI Taxonomy" id="2045244"/>
    <lineage>
        <taxon>Bacteria</taxon>
        <taxon>Bacillati</taxon>
        <taxon>Bacillota</taxon>
        <taxon>Bacilli</taxon>
        <taxon>Bacillales</taxon>
        <taxon>Bacillaceae</taxon>
        <taxon>Alteribacter</taxon>
    </lineage>
</organism>
<accession>A0A2W0HE67</accession>
<evidence type="ECO:0000256" key="3">
    <source>
        <dbReference type="ARBA" id="ARBA00022801"/>
    </source>
</evidence>
<dbReference type="AlphaFoldDB" id="A0A2W0HE67"/>
<dbReference type="SUPFAM" id="SSF54001">
    <property type="entry name" value="Cysteine proteinases"/>
    <property type="match status" value="1"/>
</dbReference>
<keyword evidence="2" id="KW-0645">Protease</keyword>
<keyword evidence="3" id="KW-0378">Hydrolase</keyword>
<keyword evidence="4" id="KW-0788">Thiol protease</keyword>
<keyword evidence="7" id="KW-1185">Reference proteome</keyword>
<dbReference type="InterPro" id="IPR002477">
    <property type="entry name" value="Peptidoglycan-bd-like"/>
</dbReference>
<evidence type="ECO:0000259" key="5">
    <source>
        <dbReference type="PROSITE" id="PS51935"/>
    </source>
</evidence>
<protein>
    <recommendedName>
        <fullName evidence="5">NlpC/P60 domain-containing protein</fullName>
    </recommendedName>
</protein>
<dbReference type="InterPro" id="IPR038765">
    <property type="entry name" value="Papain-like_cys_pep_sf"/>
</dbReference>
<evidence type="ECO:0000256" key="2">
    <source>
        <dbReference type="ARBA" id="ARBA00022670"/>
    </source>
</evidence>
<dbReference type="GO" id="GO:0008234">
    <property type="term" value="F:cysteine-type peptidase activity"/>
    <property type="evidence" value="ECO:0007669"/>
    <property type="project" value="UniProtKB-KW"/>
</dbReference>
<evidence type="ECO:0000313" key="6">
    <source>
        <dbReference type="EMBL" id="PYZ99236.1"/>
    </source>
</evidence>